<dbReference type="Pfam" id="PF01464">
    <property type="entry name" value="SLT"/>
    <property type="match status" value="1"/>
</dbReference>
<keyword evidence="4" id="KW-0456">Lyase</keyword>
<keyword evidence="5" id="KW-0961">Cell wall biogenesis/degradation</keyword>
<evidence type="ECO:0000256" key="4">
    <source>
        <dbReference type="ARBA" id="ARBA00023239"/>
    </source>
</evidence>
<dbReference type="PANTHER" id="PTHR37423:SF2">
    <property type="entry name" value="MEMBRANE-BOUND LYTIC MUREIN TRANSGLYCOSYLASE C"/>
    <property type="match status" value="1"/>
</dbReference>
<gene>
    <name evidence="7" type="ORF">SAMN02583745_00184</name>
</gene>
<proteinExistence type="inferred from homology"/>
<comment type="catalytic activity">
    <reaction evidence="1">
        <text>Exolytic cleavage of the (1-&gt;4)-beta-glycosidic linkage between N-acetylmuramic acid (MurNAc) and N-acetylglucosamine (GlcNAc) residues in peptidoglycan, from either the reducing or the non-reducing ends of the peptidoglycan chains, with concomitant formation of a 1,6-anhydrobond in the MurNAc residue.</text>
        <dbReference type="EC" id="4.2.2.n1"/>
    </reaction>
</comment>
<comment type="similarity">
    <text evidence="2">Belongs to the transglycosylase Slt family.</text>
</comment>
<dbReference type="EC" id="4.2.2.n1" evidence="3"/>
<protein>
    <recommendedName>
        <fullName evidence="3">peptidoglycan lytic exotransglycosylase</fullName>
        <ecNumber evidence="3">4.2.2.n1</ecNumber>
    </recommendedName>
</protein>
<dbReference type="InterPro" id="IPR023346">
    <property type="entry name" value="Lysozyme-like_dom_sf"/>
</dbReference>
<keyword evidence="8" id="KW-1185">Reference proteome</keyword>
<dbReference type="PROSITE" id="PS00922">
    <property type="entry name" value="TRANSGLYCOSYLASE"/>
    <property type="match status" value="1"/>
</dbReference>
<dbReference type="SUPFAM" id="SSF53850">
    <property type="entry name" value="Periplasmic binding protein-like II"/>
    <property type="match status" value="1"/>
</dbReference>
<evidence type="ECO:0000313" key="8">
    <source>
        <dbReference type="Proteomes" id="UP000242642"/>
    </source>
</evidence>
<dbReference type="GO" id="GO:0016020">
    <property type="term" value="C:membrane"/>
    <property type="evidence" value="ECO:0007669"/>
    <property type="project" value="InterPro"/>
</dbReference>
<dbReference type="Gene3D" id="1.10.530.10">
    <property type="match status" value="1"/>
</dbReference>
<dbReference type="GO" id="GO:0071555">
    <property type="term" value="P:cell wall organization"/>
    <property type="evidence" value="ECO:0007669"/>
    <property type="project" value="UniProtKB-KW"/>
</dbReference>
<evidence type="ECO:0000256" key="2">
    <source>
        <dbReference type="ARBA" id="ARBA00007734"/>
    </source>
</evidence>
<dbReference type="InterPro" id="IPR000189">
    <property type="entry name" value="Transglyc_AS"/>
</dbReference>
<dbReference type="EMBL" id="FOHV01000001">
    <property type="protein sequence ID" value="SES66684.1"/>
    <property type="molecule type" value="Genomic_DNA"/>
</dbReference>
<accession>A0A1H9YCT1</accession>
<evidence type="ECO:0000259" key="6">
    <source>
        <dbReference type="Pfam" id="PF01464"/>
    </source>
</evidence>
<dbReference type="SUPFAM" id="SSF53955">
    <property type="entry name" value="Lysozyme-like"/>
    <property type="match status" value="1"/>
</dbReference>
<evidence type="ECO:0000256" key="5">
    <source>
        <dbReference type="ARBA" id="ARBA00023316"/>
    </source>
</evidence>
<organism evidence="7 8">
    <name type="scientific">Thorsellia anophelis DSM 18579</name>
    <dbReference type="NCBI Taxonomy" id="1123402"/>
    <lineage>
        <taxon>Bacteria</taxon>
        <taxon>Pseudomonadati</taxon>
        <taxon>Pseudomonadota</taxon>
        <taxon>Gammaproteobacteria</taxon>
        <taxon>Enterobacterales</taxon>
        <taxon>Thorselliaceae</taxon>
        <taxon>Thorsellia</taxon>
    </lineage>
</organism>
<name>A0A1H9YCT1_9GAMM</name>
<dbReference type="GO" id="GO:0008933">
    <property type="term" value="F:peptidoglycan lytic transglycosylase activity"/>
    <property type="evidence" value="ECO:0007669"/>
    <property type="project" value="InterPro"/>
</dbReference>
<dbReference type="GO" id="GO:0000270">
    <property type="term" value="P:peptidoglycan metabolic process"/>
    <property type="evidence" value="ECO:0007669"/>
    <property type="project" value="InterPro"/>
</dbReference>
<evidence type="ECO:0000313" key="7">
    <source>
        <dbReference type="EMBL" id="SES66684.1"/>
    </source>
</evidence>
<dbReference type="OrthoDB" id="9815002at2"/>
<dbReference type="Gene3D" id="3.40.190.10">
    <property type="entry name" value="Periplasmic binding protein-like II"/>
    <property type="match status" value="2"/>
</dbReference>
<dbReference type="STRING" id="1123402.SAMN02583745_00184"/>
<reference evidence="8" key="1">
    <citation type="submission" date="2016-10" db="EMBL/GenBank/DDBJ databases">
        <authorList>
            <person name="Varghese N."/>
            <person name="Submissions S."/>
        </authorList>
    </citation>
    <scope>NUCLEOTIDE SEQUENCE [LARGE SCALE GENOMIC DNA]</scope>
    <source>
        <strain evidence="8">DSM 18579</strain>
    </source>
</reference>
<evidence type="ECO:0000256" key="1">
    <source>
        <dbReference type="ARBA" id="ARBA00001420"/>
    </source>
</evidence>
<dbReference type="NCBIfam" id="NF008112">
    <property type="entry name" value="PRK10859.1"/>
    <property type="match status" value="1"/>
</dbReference>
<dbReference type="Proteomes" id="UP000242642">
    <property type="component" value="Unassembled WGS sequence"/>
</dbReference>
<dbReference type="AlphaFoldDB" id="A0A1H9YCT1"/>
<dbReference type="PANTHER" id="PTHR37423">
    <property type="entry name" value="SOLUBLE LYTIC MUREIN TRANSGLYCOSYLASE-RELATED"/>
    <property type="match status" value="1"/>
</dbReference>
<sequence>MSKNQFLWLFLMIVILITTVLLKQSQSIKSLNGMNTSQLSHVLLQNKLTVVIINSPFKLVYSTYSAGFNDDLARNFAKYLGVELDIIHTESLQDVIIKPDIIIGLPQDPIENWLIGPPIYTQHLQLVALHNTNIQLETSRQLYQSELAISETLQQSDVFDSVLKQNDESGYLLTSLSKEDDLYTFSDIQAYESGNPFYPLIGLISGKEDFAIVDSVSAAIFRRIHPELKIITNIAENEAFAWHFAAPGGEDSLLKAFESFHQEPQTLDILDKLAEKYFTPIAPFDKVDTYRFIRSVKHKLPEFKPFFVEHAKEFDWRLIAAIAYQESHWDPLAKSPTGVRGMMMLTRDTASYLGIDDRLDTEKSILGGVQYLRFLLERIPETVEADERIWFALAAYNMGIGHLWDARDLTLLRGGNPDSWHDVKKNLPLLRDEAIYPTLKYGFARGDEALVYVENIRRYYTSLLGLEAMSDMNIQIENISSLEPNVKTQTNG</sequence>
<feature type="domain" description="Transglycosylase SLT" evidence="6">
    <location>
        <begin position="310"/>
        <end position="407"/>
    </location>
</feature>
<evidence type="ECO:0000256" key="3">
    <source>
        <dbReference type="ARBA" id="ARBA00012587"/>
    </source>
</evidence>
<dbReference type="CDD" id="cd13403">
    <property type="entry name" value="MLTF-like"/>
    <property type="match status" value="1"/>
</dbReference>
<dbReference type="InterPro" id="IPR008258">
    <property type="entry name" value="Transglycosylase_SLT_dom_1"/>
</dbReference>
<dbReference type="RefSeq" id="WP_093316783.1">
    <property type="nucleotide sequence ID" value="NZ_FOHV01000001.1"/>
</dbReference>